<dbReference type="GO" id="GO:0004792">
    <property type="term" value="F:thiosulfate-cyanide sulfurtransferase activity"/>
    <property type="evidence" value="ECO:0007669"/>
    <property type="project" value="TreeGrafter"/>
</dbReference>
<dbReference type="GO" id="GO:0061605">
    <property type="term" value="F:molybdopterin-synthase adenylyltransferase activity"/>
    <property type="evidence" value="ECO:0007669"/>
    <property type="project" value="UniProtKB-EC"/>
</dbReference>
<evidence type="ECO:0000256" key="3">
    <source>
        <dbReference type="ARBA" id="ARBA00022741"/>
    </source>
</evidence>
<dbReference type="STRING" id="337701.SAMN05444398_11031"/>
<evidence type="ECO:0000313" key="15">
    <source>
        <dbReference type="EMBL" id="SHM11889.1"/>
    </source>
</evidence>
<keyword evidence="16" id="KW-1185">Reference proteome</keyword>
<organism evidence="15 16">
    <name type="scientific">Roseovarius pacificus</name>
    <dbReference type="NCBI Taxonomy" id="337701"/>
    <lineage>
        <taxon>Bacteria</taxon>
        <taxon>Pseudomonadati</taxon>
        <taxon>Pseudomonadota</taxon>
        <taxon>Alphaproteobacteria</taxon>
        <taxon>Rhodobacterales</taxon>
        <taxon>Roseobacteraceae</taxon>
        <taxon>Roseovarius</taxon>
    </lineage>
</organism>
<dbReference type="Pfam" id="PF00899">
    <property type="entry name" value="ThiF"/>
    <property type="match status" value="1"/>
</dbReference>
<dbReference type="PANTHER" id="PTHR10953">
    <property type="entry name" value="UBIQUITIN-ACTIVATING ENZYME E1"/>
    <property type="match status" value="1"/>
</dbReference>
<evidence type="ECO:0000313" key="16">
    <source>
        <dbReference type="Proteomes" id="UP000183974"/>
    </source>
</evidence>
<feature type="transmembrane region" description="Helical" evidence="13">
    <location>
        <begin position="58"/>
        <end position="76"/>
    </location>
</feature>
<keyword evidence="13" id="KW-1133">Transmembrane helix</keyword>
<evidence type="ECO:0000256" key="4">
    <source>
        <dbReference type="ARBA" id="ARBA00022840"/>
    </source>
</evidence>
<dbReference type="GO" id="GO:0008641">
    <property type="term" value="F:ubiquitin-like modifier activating enzyme activity"/>
    <property type="evidence" value="ECO:0007669"/>
    <property type="project" value="InterPro"/>
</dbReference>
<evidence type="ECO:0000256" key="1">
    <source>
        <dbReference type="ARBA" id="ARBA00009919"/>
    </source>
</evidence>
<proteinExistence type="inferred from homology"/>
<evidence type="ECO:0000256" key="9">
    <source>
        <dbReference type="ARBA" id="ARBA00073635"/>
    </source>
</evidence>
<name>A0A1M7G7P6_9RHOB</name>
<evidence type="ECO:0000256" key="7">
    <source>
        <dbReference type="ARBA" id="ARBA00063809"/>
    </source>
</evidence>
<gene>
    <name evidence="15" type="ORF">SAMN05444398_11031</name>
</gene>
<dbReference type="GO" id="GO:0008146">
    <property type="term" value="F:sulfotransferase activity"/>
    <property type="evidence" value="ECO:0007669"/>
    <property type="project" value="TreeGrafter"/>
</dbReference>
<dbReference type="EMBL" id="FRBR01000010">
    <property type="protein sequence ID" value="SHM11889.1"/>
    <property type="molecule type" value="Genomic_DNA"/>
</dbReference>
<dbReference type="FunFam" id="3.40.50.720:FF:000033">
    <property type="entry name" value="Adenylyltransferase and sulfurtransferase MOCS3"/>
    <property type="match status" value="1"/>
</dbReference>
<dbReference type="InterPro" id="IPR045886">
    <property type="entry name" value="ThiF/MoeB/HesA"/>
</dbReference>
<accession>A0A1M7G7P6</accession>
<evidence type="ECO:0000256" key="5">
    <source>
        <dbReference type="ARBA" id="ARBA00052218"/>
    </source>
</evidence>
<dbReference type="Proteomes" id="UP000183974">
    <property type="component" value="Unassembled WGS sequence"/>
</dbReference>
<evidence type="ECO:0000256" key="8">
    <source>
        <dbReference type="ARBA" id="ARBA00066884"/>
    </source>
</evidence>
<dbReference type="GO" id="GO:0005829">
    <property type="term" value="C:cytosol"/>
    <property type="evidence" value="ECO:0007669"/>
    <property type="project" value="TreeGrafter"/>
</dbReference>
<keyword evidence="15" id="KW-0548">Nucleotidyltransferase</keyword>
<keyword evidence="3" id="KW-0547">Nucleotide-binding</keyword>
<keyword evidence="2 15" id="KW-0808">Transferase</keyword>
<keyword evidence="4" id="KW-0067">ATP-binding</keyword>
<evidence type="ECO:0000256" key="13">
    <source>
        <dbReference type="SAM" id="Phobius"/>
    </source>
</evidence>
<sequence>MLLVLVMAAALWGIGALMGAPRRLRWSMIVVLWLAVVALHLLLPDGHPLRMATGESPALWLMLGGFATLVLVYRWGLQKLRNKANTTQLAENKSIFSDSELERYARHIVLRELGGPGQKALKEARVLVIGAGGLGSPALLYLAAAGVGTIGVIDDDAVDNSNLQRQVIHRDRDIGLPKVKSAMAAMQGQNPHVQVHPYQRRLTEEIAHDLFAGYDVILDGTDNLDTRYLANATAVAQGKPLISGALSQWEGQLSVFDPARGAPCYQCIFPERPAPGLAPSCAEAGVLGPLPGVVGAMMAAEAIKLIAQAGQPLLGEMLIYDALWGETRKIGLKPRQDCPICMKTKEKDAKA</sequence>
<feature type="transmembrane region" description="Helical" evidence="13">
    <location>
        <begin position="29"/>
        <end position="46"/>
    </location>
</feature>
<dbReference type="CDD" id="cd00757">
    <property type="entry name" value="ThiF_MoeB_HesA_family"/>
    <property type="match status" value="1"/>
</dbReference>
<dbReference type="SUPFAM" id="SSF69572">
    <property type="entry name" value="Activating enzymes of the ubiquitin-like proteins"/>
    <property type="match status" value="1"/>
</dbReference>
<evidence type="ECO:0000256" key="12">
    <source>
        <dbReference type="ARBA" id="ARBA00078531"/>
    </source>
</evidence>
<comment type="subunit">
    <text evidence="7">Homodimer. Forms a stable heterotetrameric complex of 2 MoeB and 2 MoaD during adenylation of MoaD.</text>
</comment>
<comment type="similarity">
    <text evidence="1">Belongs to the HesA/MoeB/ThiF family.</text>
</comment>
<dbReference type="OrthoDB" id="9804286at2"/>
<dbReference type="EC" id="2.7.7.80" evidence="8"/>
<evidence type="ECO:0000256" key="10">
    <source>
        <dbReference type="ARBA" id="ARBA00075110"/>
    </source>
</evidence>
<evidence type="ECO:0000256" key="6">
    <source>
        <dbReference type="ARBA" id="ARBA00055169"/>
    </source>
</evidence>
<evidence type="ECO:0000259" key="14">
    <source>
        <dbReference type="Pfam" id="PF00899"/>
    </source>
</evidence>
<evidence type="ECO:0000256" key="2">
    <source>
        <dbReference type="ARBA" id="ARBA00022679"/>
    </source>
</evidence>
<protein>
    <recommendedName>
        <fullName evidence="9">Molybdopterin-synthase adenylyltransferase</fullName>
        <ecNumber evidence="8">2.7.7.80</ecNumber>
    </recommendedName>
    <alternativeName>
        <fullName evidence="12">MoaD protein adenylase</fullName>
    </alternativeName>
    <alternativeName>
        <fullName evidence="10">Molybdopterin-converting factor subunit 1 adenylase</fullName>
    </alternativeName>
    <alternativeName>
        <fullName evidence="11">Sulfur carrier protein MoaD adenylyltransferase</fullName>
    </alternativeName>
</protein>
<reference evidence="15 16" key="1">
    <citation type="submission" date="2016-11" db="EMBL/GenBank/DDBJ databases">
        <authorList>
            <person name="Jaros S."/>
            <person name="Januszkiewicz K."/>
            <person name="Wedrychowicz H."/>
        </authorList>
    </citation>
    <scope>NUCLEOTIDE SEQUENCE [LARGE SCALE GENOMIC DNA]</scope>
    <source>
        <strain evidence="15 16">DSM 29589</strain>
    </source>
</reference>
<comment type="catalytic activity">
    <reaction evidence="5">
        <text>[molybdopterin-synthase sulfur-carrier protein]-C-terminal Gly-Gly + ATP + H(+) = [molybdopterin-synthase sulfur-carrier protein]-C-terminal Gly-Gly-AMP + diphosphate</text>
        <dbReference type="Rhea" id="RHEA:43616"/>
        <dbReference type="Rhea" id="RHEA-COMP:12159"/>
        <dbReference type="Rhea" id="RHEA-COMP:12202"/>
        <dbReference type="ChEBI" id="CHEBI:15378"/>
        <dbReference type="ChEBI" id="CHEBI:30616"/>
        <dbReference type="ChEBI" id="CHEBI:33019"/>
        <dbReference type="ChEBI" id="CHEBI:90618"/>
        <dbReference type="ChEBI" id="CHEBI:90778"/>
        <dbReference type="EC" id="2.7.7.80"/>
    </reaction>
</comment>
<keyword evidence="13" id="KW-0812">Transmembrane</keyword>
<feature type="domain" description="THIF-type NAD/FAD binding fold" evidence="14">
    <location>
        <begin position="104"/>
        <end position="339"/>
    </location>
</feature>
<dbReference type="InterPro" id="IPR000594">
    <property type="entry name" value="ThiF_NAD_FAD-bd"/>
</dbReference>
<evidence type="ECO:0000256" key="11">
    <source>
        <dbReference type="ARBA" id="ARBA00075328"/>
    </source>
</evidence>
<dbReference type="GO" id="GO:0005524">
    <property type="term" value="F:ATP binding"/>
    <property type="evidence" value="ECO:0007669"/>
    <property type="project" value="UniProtKB-KW"/>
</dbReference>
<dbReference type="AlphaFoldDB" id="A0A1M7G7P6"/>
<comment type="function">
    <text evidence="6">Catalyzes the adenylation by ATP of the carboxyl group of the C-terminal glycine of sulfur carrier protein MoaD.</text>
</comment>
<dbReference type="RefSeq" id="WP_073035666.1">
    <property type="nucleotide sequence ID" value="NZ_BMLR01000011.1"/>
</dbReference>
<dbReference type="InterPro" id="IPR035985">
    <property type="entry name" value="Ubiquitin-activating_enz"/>
</dbReference>
<dbReference type="NCBIfam" id="NF004281">
    <property type="entry name" value="PRK05690.1"/>
    <property type="match status" value="1"/>
</dbReference>
<dbReference type="PANTHER" id="PTHR10953:SF102">
    <property type="entry name" value="ADENYLYLTRANSFERASE AND SULFURTRANSFERASE MOCS3"/>
    <property type="match status" value="1"/>
</dbReference>
<dbReference type="Gene3D" id="3.40.50.720">
    <property type="entry name" value="NAD(P)-binding Rossmann-like Domain"/>
    <property type="match status" value="1"/>
</dbReference>
<keyword evidence="13" id="KW-0472">Membrane</keyword>